<feature type="signal peptide" evidence="1">
    <location>
        <begin position="1"/>
        <end position="39"/>
    </location>
</feature>
<dbReference type="Gene3D" id="2.130.10.10">
    <property type="entry name" value="YVTN repeat-like/Quinoprotein amine dehydrogenase"/>
    <property type="match status" value="1"/>
</dbReference>
<gene>
    <name evidence="3" type="ORF">DES53_104478</name>
</gene>
<reference evidence="3 4" key="1">
    <citation type="submission" date="2018-06" db="EMBL/GenBank/DDBJ databases">
        <title>Genomic Encyclopedia of Type Strains, Phase IV (KMG-IV): sequencing the most valuable type-strain genomes for metagenomic binning, comparative biology and taxonomic classification.</title>
        <authorList>
            <person name="Goeker M."/>
        </authorList>
    </citation>
    <scope>NUCLEOTIDE SEQUENCE [LARGE SCALE GENOMIC DNA]</scope>
    <source>
        <strain evidence="3 4">DSM 25532</strain>
    </source>
</reference>
<dbReference type="OrthoDB" id="1860at2"/>
<sequence>MTFSVSIHNPTLAVLFVRRLALKVLAAAVAAGAMLPATAQDWPVARGNASMTGSSPAKLNFPLELAWTFAAGDKAKREGIIAESVVQDGKVYVGSQSGRFYCLDLATGKEVWKAEKKGAFEGNAAFAGGLVIAGCVDGFVYAWNKTDGKEVWKFETDGEVHAGTNIWTGKDGRPRVLIGSYDNKLYCLDAADGKKLWEYETANYVNGAAAIFDGQTAFGGCDGTLYILDMEKGTEIKKIEIGAYIGNNIAVDKGVAYITHYGNKVVAYALSDGAKLWEYGDRDFPYYAAAGLADGWVVAAGRDKRVRGLERQKGEEKWVFRTRGDVDSSPLICAGATVLFGSNDGFFYAANLSTGEETWRYEVGAPVKTAPAVAGDFVLIGADDGNIYCFKNGKAAESK</sequence>
<dbReference type="Proteomes" id="UP000253426">
    <property type="component" value="Unassembled WGS sequence"/>
</dbReference>
<dbReference type="InterPro" id="IPR015943">
    <property type="entry name" value="WD40/YVTN_repeat-like_dom_sf"/>
</dbReference>
<dbReference type="RefSeq" id="WP_147263417.1">
    <property type="nucleotide sequence ID" value="NZ_QNRR01000004.1"/>
</dbReference>
<dbReference type="InterPro" id="IPR002372">
    <property type="entry name" value="PQQ_rpt_dom"/>
</dbReference>
<evidence type="ECO:0000313" key="3">
    <source>
        <dbReference type="EMBL" id="RBP44656.1"/>
    </source>
</evidence>
<dbReference type="SUPFAM" id="SSF50998">
    <property type="entry name" value="Quinoprotein alcohol dehydrogenase-like"/>
    <property type="match status" value="1"/>
</dbReference>
<evidence type="ECO:0000313" key="4">
    <source>
        <dbReference type="Proteomes" id="UP000253426"/>
    </source>
</evidence>
<dbReference type="AlphaFoldDB" id="A0A366HPE5"/>
<evidence type="ECO:0000256" key="1">
    <source>
        <dbReference type="SAM" id="SignalP"/>
    </source>
</evidence>
<comment type="caution">
    <text evidence="3">The sequence shown here is derived from an EMBL/GenBank/DDBJ whole genome shotgun (WGS) entry which is preliminary data.</text>
</comment>
<dbReference type="Gene3D" id="2.40.128.630">
    <property type="match status" value="1"/>
</dbReference>
<feature type="domain" description="Pyrrolo-quinoline quinone repeat" evidence="2">
    <location>
        <begin position="222"/>
        <end position="390"/>
    </location>
</feature>
<feature type="domain" description="Pyrrolo-quinoline quinone repeat" evidence="2">
    <location>
        <begin position="66"/>
        <end position="202"/>
    </location>
</feature>
<organism evidence="3 4">
    <name type="scientific">Roseimicrobium gellanilyticum</name>
    <dbReference type="NCBI Taxonomy" id="748857"/>
    <lineage>
        <taxon>Bacteria</taxon>
        <taxon>Pseudomonadati</taxon>
        <taxon>Verrucomicrobiota</taxon>
        <taxon>Verrucomicrobiia</taxon>
        <taxon>Verrucomicrobiales</taxon>
        <taxon>Verrucomicrobiaceae</taxon>
        <taxon>Roseimicrobium</taxon>
    </lineage>
</organism>
<proteinExistence type="predicted"/>
<dbReference type="Pfam" id="PF13360">
    <property type="entry name" value="PQQ_2"/>
    <property type="match status" value="2"/>
</dbReference>
<dbReference type="PANTHER" id="PTHR34512:SF30">
    <property type="entry name" value="OUTER MEMBRANE PROTEIN ASSEMBLY FACTOR BAMB"/>
    <property type="match status" value="1"/>
</dbReference>
<dbReference type="InterPro" id="IPR018391">
    <property type="entry name" value="PQQ_b-propeller_rpt"/>
</dbReference>
<evidence type="ECO:0000259" key="2">
    <source>
        <dbReference type="Pfam" id="PF13360"/>
    </source>
</evidence>
<dbReference type="SMART" id="SM00564">
    <property type="entry name" value="PQQ"/>
    <property type="match status" value="7"/>
</dbReference>
<dbReference type="PANTHER" id="PTHR34512">
    <property type="entry name" value="CELL SURFACE PROTEIN"/>
    <property type="match status" value="1"/>
</dbReference>
<accession>A0A366HPE5</accession>
<keyword evidence="4" id="KW-1185">Reference proteome</keyword>
<dbReference type="InterPro" id="IPR011047">
    <property type="entry name" value="Quinoprotein_ADH-like_sf"/>
</dbReference>
<protein>
    <submittedName>
        <fullName evidence="3">Outer membrane protein assembly factor BamB</fullName>
    </submittedName>
</protein>
<keyword evidence="1" id="KW-0732">Signal</keyword>
<feature type="chain" id="PRO_5016908544" evidence="1">
    <location>
        <begin position="40"/>
        <end position="399"/>
    </location>
</feature>
<name>A0A366HPE5_9BACT</name>
<dbReference type="EMBL" id="QNRR01000004">
    <property type="protein sequence ID" value="RBP44656.1"/>
    <property type="molecule type" value="Genomic_DNA"/>
</dbReference>